<organism evidence="2 3">
    <name type="scientific">Nocardioides marmotae</name>
    <dbReference type="NCBI Taxonomy" id="2663857"/>
    <lineage>
        <taxon>Bacteria</taxon>
        <taxon>Bacillati</taxon>
        <taxon>Actinomycetota</taxon>
        <taxon>Actinomycetes</taxon>
        <taxon>Propionibacteriales</taxon>
        <taxon>Nocardioidaceae</taxon>
        <taxon>Nocardioides</taxon>
    </lineage>
</organism>
<dbReference type="AlphaFoldDB" id="A0A6I3JGR1"/>
<reference evidence="2 3" key="1">
    <citation type="submission" date="2019-10" db="EMBL/GenBank/DDBJ databases">
        <title>Nocardioides novel species isolated from the excrement of Marmot.</title>
        <authorList>
            <person name="Zhang G."/>
        </authorList>
    </citation>
    <scope>NUCLEOTIDE SEQUENCE [LARGE SCALE GENOMIC DNA]</scope>
    <source>
        <strain evidence="3">zg-579</strain>
    </source>
</reference>
<protein>
    <submittedName>
        <fullName evidence="2">Uncharacterized protein</fullName>
    </submittedName>
</protein>
<accession>A0A6I3JGR1</accession>
<feature type="signal peptide" evidence="1">
    <location>
        <begin position="1"/>
        <end position="24"/>
    </location>
</feature>
<evidence type="ECO:0000256" key="1">
    <source>
        <dbReference type="SAM" id="SignalP"/>
    </source>
</evidence>
<dbReference type="Proteomes" id="UP000433406">
    <property type="component" value="Unassembled WGS sequence"/>
</dbReference>
<gene>
    <name evidence="2" type="ORF">GGQ22_19510</name>
</gene>
<evidence type="ECO:0000313" key="2">
    <source>
        <dbReference type="EMBL" id="MTB97260.1"/>
    </source>
</evidence>
<keyword evidence="3" id="KW-1185">Reference proteome</keyword>
<keyword evidence="1" id="KW-0732">Signal</keyword>
<feature type="chain" id="PRO_5039641310" evidence="1">
    <location>
        <begin position="25"/>
        <end position="139"/>
    </location>
</feature>
<dbReference type="EMBL" id="WLCI01000021">
    <property type="protein sequence ID" value="MTB97260.1"/>
    <property type="molecule type" value="Genomic_DNA"/>
</dbReference>
<comment type="caution">
    <text evidence="2">The sequence shown here is derived from an EMBL/GenBank/DDBJ whole genome shotgun (WGS) entry which is preliminary data.</text>
</comment>
<dbReference type="RefSeq" id="WP_154617092.1">
    <property type="nucleotide sequence ID" value="NZ_CP053660.1"/>
</dbReference>
<name>A0A6I3JGR1_9ACTN</name>
<evidence type="ECO:0000313" key="3">
    <source>
        <dbReference type="Proteomes" id="UP000433406"/>
    </source>
</evidence>
<proteinExistence type="predicted"/>
<sequence length="139" mass="15244">MKRTAAVLVALGLALGGMTASASAEGGAKEERVIKRLKGDPEYPDIDGGGKIVGKDGRGIFVYTQIRSCGKGSWKKLERVTTTKTGVYKTLTYRPADMKKFKVKKYDVEFPASVQFRVFIPPTETYKAVRLEDNQCFGG</sequence>